<proteinExistence type="predicted"/>
<evidence type="ECO:0000313" key="1">
    <source>
        <dbReference type="EMBL" id="AXQ70515.1"/>
    </source>
</evidence>
<protein>
    <submittedName>
        <fullName evidence="1">Uncharacterized protein</fullName>
    </submittedName>
</protein>
<evidence type="ECO:0000313" key="2">
    <source>
        <dbReference type="Proteomes" id="UP000257648"/>
    </source>
</evidence>
<accession>A0A385EGX6</accession>
<dbReference type="GeneID" id="55001896"/>
<keyword evidence="2" id="KW-1185">Reference proteome</keyword>
<sequence length="240" mass="28283">MKANVIVLQQGGLGDIFFIQKLCKNLSKNYSVYHPVTHEMWNSGVNQLITDEVVCGPNIDLPTENVMLYDCSNQPKPNGSSDIMTSKYASSGVGWHDWRDYFTYKRDYERENRLKKRLGIEDGEPFIFANKWYSFRKPHDGVELSIPEDYDGKVIWMDTNLTESVFDWCWILENAEQIHIVDTCLNYIVDTLNIKADTLICHPRHYKNTEECVGKLFNAPWQWVDYERWLWREKVPQELE</sequence>
<dbReference type="KEGG" id="vg:55001896"/>
<dbReference type="RefSeq" id="YP_009810874.1">
    <property type="nucleotide sequence ID" value="NC_048049.1"/>
</dbReference>
<dbReference type="EMBL" id="MH412654">
    <property type="protein sequence ID" value="AXQ70515.1"/>
    <property type="molecule type" value="Genomic_DNA"/>
</dbReference>
<dbReference type="Proteomes" id="UP000257648">
    <property type="component" value="Segment"/>
</dbReference>
<reference evidence="2" key="1">
    <citation type="submission" date="2018-05" db="EMBL/GenBank/DDBJ databases">
        <authorList>
            <person name="You S."/>
        </authorList>
    </citation>
    <scope>NUCLEOTIDE SEQUENCE [LARGE SCALE GENOMIC DNA]</scope>
</reference>
<name>A0A385EGX6_9CAUD</name>
<organism evidence="1 2">
    <name type="scientific">Synechococcus phage S-T4</name>
    <dbReference type="NCBI Taxonomy" id="2268578"/>
    <lineage>
        <taxon>Viruses</taxon>
        <taxon>Duplodnaviria</taxon>
        <taxon>Heunggongvirae</taxon>
        <taxon>Uroviricota</taxon>
        <taxon>Caudoviricetes</taxon>
        <taxon>Pantevenvirales</taxon>
        <taxon>Kyanoviridae</taxon>
        <taxon>Tamkungvirus</taxon>
        <taxon>Tamkungvirus ST4</taxon>
    </lineage>
</organism>